<dbReference type="KEGG" id="mea:Mex_p30027"/>
<dbReference type="HOGENOM" id="CLU_2508875_0_0_5"/>
<evidence type="ECO:0000313" key="3">
    <source>
        <dbReference type="Proteomes" id="UP000009081"/>
    </source>
</evidence>
<dbReference type="EMBL" id="CP001514">
    <property type="protein sequence ID" value="ACS44201.1"/>
    <property type="molecule type" value="Genomic_DNA"/>
</dbReference>
<dbReference type="AlphaFoldDB" id="C5B6W9"/>
<accession>C5B6W9</accession>
<reference evidence="2 3" key="1">
    <citation type="journal article" date="2009" name="PLoS ONE">
        <title>Methylobacterium genome sequences: a reference blueprint to investigate microbial metabolism of C1 compounds from natural and industrial sources.</title>
        <authorList>
            <person name="Vuilleumier S."/>
            <person name="Chistoserdova L."/>
            <person name="Lee M.-C."/>
            <person name="Bringel F."/>
            <person name="Lajus A."/>
            <person name="Zhou Y."/>
            <person name="Gourion B."/>
            <person name="Barbe V."/>
            <person name="Chang J."/>
            <person name="Cruveiller S."/>
            <person name="Dossat C."/>
            <person name="Gillett W."/>
            <person name="Gruffaz C."/>
            <person name="Haugen E."/>
            <person name="Hourcade E."/>
            <person name="Levy R."/>
            <person name="Mangenot S."/>
            <person name="Muller E."/>
            <person name="Nadalig T."/>
            <person name="Pagni M."/>
            <person name="Penny C."/>
            <person name="Peyraud R."/>
            <person name="Robinson D.G."/>
            <person name="Roche D."/>
            <person name="Rouy Z."/>
            <person name="Saenampechek C."/>
            <person name="Salvignol G."/>
            <person name="Vallenet D."/>
            <person name="Wu Z."/>
            <person name="Marx C.J."/>
            <person name="Vorholt J.A."/>
            <person name="Olson M.V."/>
            <person name="Kaul R."/>
            <person name="Weissenbach J."/>
            <person name="Medigue C."/>
            <person name="Lidstrom M.E."/>
        </authorList>
    </citation>
    <scope>NUCLEOTIDE SEQUENCE [LARGE SCALE GENOMIC DNA]</scope>
    <source>
        <strain evidence="3">ATCC 14718 / DSM 1338 / JCM 2805 / NCIMB 9133 / AM1</strain>
    </source>
</reference>
<evidence type="ECO:0000313" key="2">
    <source>
        <dbReference type="EMBL" id="ACS44201.1"/>
    </source>
</evidence>
<dbReference type="Proteomes" id="UP000009081">
    <property type="component" value="Plasmid p3META1"/>
</dbReference>
<proteinExistence type="predicted"/>
<name>C5B6W9_METEA</name>
<protein>
    <submittedName>
        <fullName evidence="2">Uncharacterized protein</fullName>
    </submittedName>
</protein>
<gene>
    <name evidence="2" type="ordered locus">MexAM1_p3METAp0027</name>
</gene>
<keyword evidence="3" id="KW-1185">Reference proteome</keyword>
<geneLocation type="plasmid" evidence="2 3">
    <name>p3META1</name>
</geneLocation>
<sequence>MSEIRSHRPAGPTTGLDYFESLGRMRLCGADQVALPFNLFPRKKGQHHSSTGRDSPRPGPVRMHVSASVLARTTGSRWTRLGYGL</sequence>
<feature type="region of interest" description="Disordered" evidence="1">
    <location>
        <begin position="40"/>
        <end position="62"/>
    </location>
</feature>
<organism evidence="2 3">
    <name type="scientific">Methylorubrum extorquens (strain ATCC 14718 / DSM 1338 / JCM 2805 / NCIMB 9133 / AM1)</name>
    <name type="common">Methylobacterium extorquens</name>
    <dbReference type="NCBI Taxonomy" id="272630"/>
    <lineage>
        <taxon>Bacteria</taxon>
        <taxon>Pseudomonadati</taxon>
        <taxon>Pseudomonadota</taxon>
        <taxon>Alphaproteobacteria</taxon>
        <taxon>Hyphomicrobiales</taxon>
        <taxon>Methylobacteriaceae</taxon>
        <taxon>Methylorubrum</taxon>
    </lineage>
</organism>
<keyword evidence="2" id="KW-0614">Plasmid</keyword>
<evidence type="ECO:0000256" key="1">
    <source>
        <dbReference type="SAM" id="MobiDB-lite"/>
    </source>
</evidence>